<organism evidence="3 4">
    <name type="scientific">Streptomyces flaveus</name>
    <dbReference type="NCBI Taxonomy" id="66370"/>
    <lineage>
        <taxon>Bacteria</taxon>
        <taxon>Bacillati</taxon>
        <taxon>Actinomycetota</taxon>
        <taxon>Actinomycetes</taxon>
        <taxon>Kitasatosporales</taxon>
        <taxon>Streptomycetaceae</taxon>
        <taxon>Streptomyces</taxon>
        <taxon>Streptomyces aurantiacus group</taxon>
    </lineage>
</organism>
<gene>
    <name evidence="3" type="ORF">GCM10010094_86930</name>
</gene>
<dbReference type="PROSITE" id="PS51257">
    <property type="entry name" value="PROKAR_LIPOPROTEIN"/>
    <property type="match status" value="1"/>
</dbReference>
<protein>
    <recommendedName>
        <fullName evidence="5">Secreted protein</fullName>
    </recommendedName>
</protein>
<evidence type="ECO:0000256" key="1">
    <source>
        <dbReference type="SAM" id="MobiDB-lite"/>
    </source>
</evidence>
<keyword evidence="2" id="KW-0732">Signal</keyword>
<reference evidence="3" key="2">
    <citation type="submission" date="2020-09" db="EMBL/GenBank/DDBJ databases">
        <authorList>
            <person name="Sun Q."/>
            <person name="Ohkuma M."/>
        </authorList>
    </citation>
    <scope>NUCLEOTIDE SEQUENCE</scope>
    <source>
        <strain evidence="3">JCM 3035</strain>
    </source>
</reference>
<feature type="signal peptide" evidence="2">
    <location>
        <begin position="1"/>
        <end position="21"/>
    </location>
</feature>
<evidence type="ECO:0000313" key="4">
    <source>
        <dbReference type="Proteomes" id="UP000637788"/>
    </source>
</evidence>
<dbReference type="Proteomes" id="UP000637788">
    <property type="component" value="Unassembled WGS sequence"/>
</dbReference>
<feature type="chain" id="PRO_5039423456" description="Secreted protein" evidence="2">
    <location>
        <begin position="22"/>
        <end position="92"/>
    </location>
</feature>
<name>A0A917RKG4_9ACTN</name>
<evidence type="ECO:0008006" key="5">
    <source>
        <dbReference type="Google" id="ProtNLM"/>
    </source>
</evidence>
<keyword evidence="4" id="KW-1185">Reference proteome</keyword>
<dbReference type="AlphaFoldDB" id="A0A917RKG4"/>
<accession>A0A917RKG4</accession>
<sequence>MKRLRGIGVAMAAGAAALLLAGCNNAPTDYSEIVTFTDEHGRACTAAVVVDQEQNEGDDYELSTLDCDYPPEGQVPGDTRYLPLPDRDGGGE</sequence>
<evidence type="ECO:0000313" key="3">
    <source>
        <dbReference type="EMBL" id="GGL12614.1"/>
    </source>
</evidence>
<proteinExistence type="predicted"/>
<reference evidence="3" key="1">
    <citation type="journal article" date="2014" name="Int. J. Syst. Evol. Microbiol.">
        <title>Complete genome sequence of Corynebacterium casei LMG S-19264T (=DSM 44701T), isolated from a smear-ripened cheese.</title>
        <authorList>
            <consortium name="US DOE Joint Genome Institute (JGI-PGF)"/>
            <person name="Walter F."/>
            <person name="Albersmeier A."/>
            <person name="Kalinowski J."/>
            <person name="Ruckert C."/>
        </authorList>
    </citation>
    <scope>NUCLEOTIDE SEQUENCE</scope>
    <source>
        <strain evidence="3">JCM 3035</strain>
    </source>
</reference>
<dbReference type="EMBL" id="BMPQ01000044">
    <property type="protein sequence ID" value="GGL12614.1"/>
    <property type="molecule type" value="Genomic_DNA"/>
</dbReference>
<evidence type="ECO:0000256" key="2">
    <source>
        <dbReference type="SAM" id="SignalP"/>
    </source>
</evidence>
<feature type="region of interest" description="Disordered" evidence="1">
    <location>
        <begin position="70"/>
        <end position="92"/>
    </location>
</feature>
<comment type="caution">
    <text evidence="3">The sequence shown here is derived from an EMBL/GenBank/DDBJ whole genome shotgun (WGS) entry which is preliminary data.</text>
</comment>